<keyword evidence="1" id="KW-0732">Signal</keyword>
<evidence type="ECO:0000313" key="3">
    <source>
        <dbReference type="Proteomes" id="UP001500460"/>
    </source>
</evidence>
<proteinExistence type="predicted"/>
<protein>
    <submittedName>
        <fullName evidence="2">Peptidase inhibitor family I36 protein</fullName>
    </submittedName>
</protein>
<feature type="chain" id="PRO_5045748843" evidence="1">
    <location>
        <begin position="27"/>
        <end position="128"/>
    </location>
</feature>
<keyword evidence="3" id="KW-1185">Reference proteome</keyword>
<sequence>MRIRSALVALTVAGAGVVGLAAPANAATNTCNPSHFCLFYNSNIQNAYYPFWDNVADFSGYTFKGAGDGAGQAVKNNAASAQNLQTGLVARVYYNSNYGGVYDNVQPTSWRNLSNTYNNNASFKWLWA</sequence>
<reference evidence="2 3" key="1">
    <citation type="journal article" date="2019" name="Int. J. Syst. Evol. Microbiol.">
        <title>The Global Catalogue of Microorganisms (GCM) 10K type strain sequencing project: providing services to taxonomists for standard genome sequencing and annotation.</title>
        <authorList>
            <consortium name="The Broad Institute Genomics Platform"/>
            <consortium name="The Broad Institute Genome Sequencing Center for Infectious Disease"/>
            <person name="Wu L."/>
            <person name="Ma J."/>
        </authorList>
    </citation>
    <scope>NUCLEOTIDE SEQUENCE [LARGE SCALE GENOMIC DNA]</scope>
    <source>
        <strain evidence="2 3">JCM 6922</strain>
    </source>
</reference>
<dbReference type="Pfam" id="PF03995">
    <property type="entry name" value="Inhibitor_I36"/>
    <property type="match status" value="1"/>
</dbReference>
<organism evidence="2 3">
    <name type="scientific">Streptomyces glaucus</name>
    <dbReference type="NCBI Taxonomy" id="284029"/>
    <lineage>
        <taxon>Bacteria</taxon>
        <taxon>Bacillati</taxon>
        <taxon>Actinomycetota</taxon>
        <taxon>Actinomycetes</taxon>
        <taxon>Kitasatosporales</taxon>
        <taxon>Streptomycetaceae</taxon>
        <taxon>Streptomyces</taxon>
    </lineage>
</organism>
<gene>
    <name evidence="2" type="ORF">GCM10010421_47670</name>
</gene>
<evidence type="ECO:0000313" key="2">
    <source>
        <dbReference type="EMBL" id="GAA2449763.1"/>
    </source>
</evidence>
<dbReference type="RefSeq" id="WP_344606806.1">
    <property type="nucleotide sequence ID" value="NZ_BAAATK010000036.1"/>
</dbReference>
<comment type="caution">
    <text evidence="2">The sequence shown here is derived from an EMBL/GenBank/DDBJ whole genome shotgun (WGS) entry which is preliminary data.</text>
</comment>
<accession>A0ABN3K8Y2</accession>
<feature type="signal peptide" evidence="1">
    <location>
        <begin position="1"/>
        <end position="26"/>
    </location>
</feature>
<evidence type="ECO:0000256" key="1">
    <source>
        <dbReference type="SAM" id="SignalP"/>
    </source>
</evidence>
<name>A0ABN3K8Y2_9ACTN</name>
<dbReference type="Proteomes" id="UP001500460">
    <property type="component" value="Unassembled WGS sequence"/>
</dbReference>
<dbReference type="EMBL" id="BAAATK010000036">
    <property type="protein sequence ID" value="GAA2449763.1"/>
    <property type="molecule type" value="Genomic_DNA"/>
</dbReference>